<sequence length="124" mass="13391">MPSQICSRGCRAVATRLQYVGTSTLTHARKKTMSLIRILSSKVHLAIPSVLSPFLFGISPGSIFAAFLTCPRIPLTVRMAAPSNLATSKSDVNIPLIRAVFLNILHGTPVSLIFFTIRAVLLNS</sequence>
<keyword evidence="1" id="KW-1133">Transmembrane helix</keyword>
<keyword evidence="1" id="KW-0812">Transmembrane</keyword>
<evidence type="ECO:0000256" key="1">
    <source>
        <dbReference type="SAM" id="Phobius"/>
    </source>
</evidence>
<evidence type="ECO:0000313" key="2">
    <source>
        <dbReference type="EMBL" id="JAD83656.1"/>
    </source>
</evidence>
<keyword evidence="1" id="KW-0472">Membrane</keyword>
<proteinExistence type="predicted"/>
<protein>
    <submittedName>
        <fullName evidence="2">Uncharacterized protein</fullName>
    </submittedName>
</protein>
<name>A0A0A9D791_ARUDO</name>
<feature type="transmembrane region" description="Helical" evidence="1">
    <location>
        <begin position="96"/>
        <end position="121"/>
    </location>
</feature>
<organism evidence="2">
    <name type="scientific">Arundo donax</name>
    <name type="common">Giant reed</name>
    <name type="synonym">Donax arundinaceus</name>
    <dbReference type="NCBI Taxonomy" id="35708"/>
    <lineage>
        <taxon>Eukaryota</taxon>
        <taxon>Viridiplantae</taxon>
        <taxon>Streptophyta</taxon>
        <taxon>Embryophyta</taxon>
        <taxon>Tracheophyta</taxon>
        <taxon>Spermatophyta</taxon>
        <taxon>Magnoliopsida</taxon>
        <taxon>Liliopsida</taxon>
        <taxon>Poales</taxon>
        <taxon>Poaceae</taxon>
        <taxon>PACMAD clade</taxon>
        <taxon>Arundinoideae</taxon>
        <taxon>Arundineae</taxon>
        <taxon>Arundo</taxon>
    </lineage>
</organism>
<reference evidence="2" key="2">
    <citation type="journal article" date="2015" name="Data Brief">
        <title>Shoot transcriptome of the giant reed, Arundo donax.</title>
        <authorList>
            <person name="Barrero R.A."/>
            <person name="Guerrero F.D."/>
            <person name="Moolhuijzen P."/>
            <person name="Goolsby J.A."/>
            <person name="Tidwell J."/>
            <person name="Bellgard S.E."/>
            <person name="Bellgard M.I."/>
        </authorList>
    </citation>
    <scope>NUCLEOTIDE SEQUENCE</scope>
    <source>
        <tissue evidence="2">Shoot tissue taken approximately 20 cm above the soil surface</tissue>
    </source>
</reference>
<dbReference type="EMBL" id="GBRH01214239">
    <property type="protein sequence ID" value="JAD83656.1"/>
    <property type="molecule type" value="Transcribed_RNA"/>
</dbReference>
<dbReference type="AlphaFoldDB" id="A0A0A9D791"/>
<reference evidence="2" key="1">
    <citation type="submission" date="2014-09" db="EMBL/GenBank/DDBJ databases">
        <authorList>
            <person name="Magalhaes I.L.F."/>
            <person name="Oliveira U."/>
            <person name="Santos F.R."/>
            <person name="Vidigal T.H.D.A."/>
            <person name="Brescovit A.D."/>
            <person name="Santos A.J."/>
        </authorList>
    </citation>
    <scope>NUCLEOTIDE SEQUENCE</scope>
    <source>
        <tissue evidence="2">Shoot tissue taken approximately 20 cm above the soil surface</tissue>
    </source>
</reference>
<feature type="transmembrane region" description="Helical" evidence="1">
    <location>
        <begin position="54"/>
        <end position="75"/>
    </location>
</feature>
<accession>A0A0A9D791</accession>